<dbReference type="EMBL" id="PPTT01000019">
    <property type="protein sequence ID" value="RDB68000.1"/>
    <property type="molecule type" value="Genomic_DNA"/>
</dbReference>
<evidence type="ECO:0000313" key="2">
    <source>
        <dbReference type="Proteomes" id="UP000253817"/>
    </source>
</evidence>
<protein>
    <submittedName>
        <fullName evidence="1">Uncharacterized protein</fullName>
    </submittedName>
</protein>
<gene>
    <name evidence="1" type="ORF">C1876_11305</name>
</gene>
<organism evidence="1 2">
    <name type="scientific">Eggerthella sinensis</name>
    <dbReference type="NCBI Taxonomy" id="242230"/>
    <lineage>
        <taxon>Bacteria</taxon>
        <taxon>Bacillati</taxon>
        <taxon>Actinomycetota</taxon>
        <taxon>Coriobacteriia</taxon>
        <taxon>Eggerthellales</taxon>
        <taxon>Eggerthellaceae</taxon>
        <taxon>Eggerthella</taxon>
    </lineage>
</organism>
<name>A0ABX9HHK1_9ACTN</name>
<keyword evidence="2" id="KW-1185">Reference proteome</keyword>
<dbReference type="RefSeq" id="WP_114546834.1">
    <property type="nucleotide sequence ID" value="NZ_PPTT01000019.1"/>
</dbReference>
<evidence type="ECO:0000313" key="1">
    <source>
        <dbReference type="EMBL" id="RDB68000.1"/>
    </source>
</evidence>
<proteinExistence type="predicted"/>
<dbReference type="Proteomes" id="UP000253817">
    <property type="component" value="Unassembled WGS sequence"/>
</dbReference>
<reference evidence="1 2" key="1">
    <citation type="journal article" date="2018" name="Elife">
        <title>Discovery and characterization of a prevalent human gut bacterial enzyme sufficient for the inactivation of a family of plant toxins.</title>
        <authorList>
            <person name="Koppel N."/>
            <person name="Bisanz J.E."/>
            <person name="Pandelia M.E."/>
            <person name="Turnbaugh P.J."/>
            <person name="Balskus E.P."/>
        </authorList>
    </citation>
    <scope>NUCLEOTIDE SEQUENCE [LARGE SCALE GENOMIC DNA]</scope>
    <source>
        <strain evidence="1 2">DSM 16107</strain>
    </source>
</reference>
<dbReference type="PROSITE" id="PS51257">
    <property type="entry name" value="PROKAR_LIPOPROTEIN"/>
    <property type="match status" value="1"/>
</dbReference>
<accession>A0ABX9HHK1</accession>
<sequence>MKRRMVLGLALLALGVAGIVACLFAWHAFAEGEAAARANAESDVVELHVEVACDGWTSANTSLGVFVSGTSFDGVPCDEQFVFDGSGQQIASLAAGSYEVVPQLPLLMLADGTLLAASEPLEFYYEPGEAACDRALVSYAPFDPRALTEAELDDAAATSFFDEETAALALERARAQRQEGTEDV</sequence>
<comment type="caution">
    <text evidence="1">The sequence shown here is derived from an EMBL/GenBank/DDBJ whole genome shotgun (WGS) entry which is preliminary data.</text>
</comment>